<feature type="non-terminal residue" evidence="4">
    <location>
        <position position="320"/>
    </location>
</feature>
<dbReference type="Proteomes" id="UP001465976">
    <property type="component" value="Unassembled WGS sequence"/>
</dbReference>
<dbReference type="Pfam" id="PF00069">
    <property type="entry name" value="Pkinase"/>
    <property type="match status" value="1"/>
</dbReference>
<evidence type="ECO:0000256" key="2">
    <source>
        <dbReference type="SAM" id="SignalP"/>
    </source>
</evidence>
<keyword evidence="2" id="KW-0732">Signal</keyword>
<feature type="chain" id="PRO_5046460200" description="Protein kinase domain-containing protein" evidence="2">
    <location>
        <begin position="23"/>
        <end position="320"/>
    </location>
</feature>
<organism evidence="4 5">
    <name type="scientific">Marasmius crinis-equi</name>
    <dbReference type="NCBI Taxonomy" id="585013"/>
    <lineage>
        <taxon>Eukaryota</taxon>
        <taxon>Fungi</taxon>
        <taxon>Dikarya</taxon>
        <taxon>Basidiomycota</taxon>
        <taxon>Agaricomycotina</taxon>
        <taxon>Agaricomycetes</taxon>
        <taxon>Agaricomycetidae</taxon>
        <taxon>Agaricales</taxon>
        <taxon>Marasmiineae</taxon>
        <taxon>Marasmiaceae</taxon>
        <taxon>Marasmius</taxon>
    </lineage>
</organism>
<dbReference type="SUPFAM" id="SSF56112">
    <property type="entry name" value="Protein kinase-like (PK-like)"/>
    <property type="match status" value="1"/>
</dbReference>
<feature type="region of interest" description="Disordered" evidence="1">
    <location>
        <begin position="299"/>
        <end position="320"/>
    </location>
</feature>
<dbReference type="InterPro" id="IPR011009">
    <property type="entry name" value="Kinase-like_dom_sf"/>
</dbReference>
<evidence type="ECO:0000313" key="5">
    <source>
        <dbReference type="Proteomes" id="UP001465976"/>
    </source>
</evidence>
<accession>A0ABR3F3I5</accession>
<comment type="caution">
    <text evidence="4">The sequence shown here is derived from an EMBL/GenBank/DDBJ whole genome shotgun (WGS) entry which is preliminary data.</text>
</comment>
<reference evidence="4 5" key="1">
    <citation type="submission" date="2024-02" db="EMBL/GenBank/DDBJ databases">
        <title>A draft genome for the cacao thread blight pathogen Marasmius crinis-equi.</title>
        <authorList>
            <person name="Cohen S.P."/>
            <person name="Baruah I.K."/>
            <person name="Amoako-Attah I."/>
            <person name="Bukari Y."/>
            <person name="Meinhardt L.W."/>
            <person name="Bailey B.A."/>
        </authorList>
    </citation>
    <scope>NUCLEOTIDE SEQUENCE [LARGE SCALE GENOMIC DNA]</scope>
    <source>
        <strain evidence="4 5">GH-76</strain>
    </source>
</reference>
<proteinExistence type="predicted"/>
<gene>
    <name evidence="4" type="ORF">V5O48_012173</name>
</gene>
<evidence type="ECO:0000259" key="3">
    <source>
        <dbReference type="PROSITE" id="PS50011"/>
    </source>
</evidence>
<dbReference type="InterPro" id="IPR000719">
    <property type="entry name" value="Prot_kinase_dom"/>
</dbReference>
<feature type="domain" description="Protein kinase" evidence="3">
    <location>
        <begin position="117"/>
        <end position="320"/>
    </location>
</feature>
<name>A0ABR3F3I5_9AGAR</name>
<dbReference type="EMBL" id="JBAHYK010001053">
    <property type="protein sequence ID" value="KAL0569781.1"/>
    <property type="molecule type" value="Genomic_DNA"/>
</dbReference>
<evidence type="ECO:0000313" key="4">
    <source>
        <dbReference type="EMBL" id="KAL0569781.1"/>
    </source>
</evidence>
<sequence>MPFGTETLLVLFFGLKLVKVPTERWYPLTDLLNDILQSKDYDLPQEVRDIMQSWKPRQLRYHTLRRPLPINDLNDIPTEFGEDNLIQVPAEGYSTDCTFRRIPDDGSCLNMIVDQPPSIEKLQGEERFRSREVILYLRQFEVELRPIGYSVRIVSPGRMQEKTPVCCKLGTEQEARTFDRLEKYGPGSHNVAAQLIPSHRLPTGDYLITMGMYGDHLVEVMQGKPRLLAGPLVLKMAQQLCTAIAFLHSHNRFHLDIKPENIVVNTAKDCDFTVVDLGGTYHYAPPEVRLWFEYEEEERKQAKGPADRPPPSSYFPRKAD</sequence>
<protein>
    <recommendedName>
        <fullName evidence="3">Protein kinase domain-containing protein</fullName>
    </recommendedName>
</protein>
<dbReference type="Gene3D" id="1.10.510.10">
    <property type="entry name" value="Transferase(Phosphotransferase) domain 1"/>
    <property type="match status" value="1"/>
</dbReference>
<dbReference type="PROSITE" id="PS50011">
    <property type="entry name" value="PROTEIN_KINASE_DOM"/>
    <property type="match status" value="1"/>
</dbReference>
<feature type="signal peptide" evidence="2">
    <location>
        <begin position="1"/>
        <end position="22"/>
    </location>
</feature>
<evidence type="ECO:0000256" key="1">
    <source>
        <dbReference type="SAM" id="MobiDB-lite"/>
    </source>
</evidence>
<keyword evidence="5" id="KW-1185">Reference proteome</keyword>